<keyword evidence="2" id="KW-1185">Reference proteome</keyword>
<sequence>MKVTLLKEISDKPIMQFDFGLFLKLAWKRRCHGSSYFEEAMCKKCLAKGAVIKQKTFASLAFPFKDYVDDVKDYNFHILGETFTSPTSRIKLGLM</sequence>
<evidence type="ECO:0000313" key="2">
    <source>
        <dbReference type="Proteomes" id="UP001372338"/>
    </source>
</evidence>
<reference evidence="1 2" key="1">
    <citation type="submission" date="2024-01" db="EMBL/GenBank/DDBJ databases">
        <title>The genomes of 5 underutilized Papilionoideae crops provide insights into root nodulation and disease resistanc.</title>
        <authorList>
            <person name="Yuan L."/>
        </authorList>
    </citation>
    <scope>NUCLEOTIDE SEQUENCE [LARGE SCALE GENOMIC DNA]</scope>
    <source>
        <strain evidence="1">ZHUSHIDOU_FW_LH</strain>
        <tissue evidence="1">Leaf</tissue>
    </source>
</reference>
<protein>
    <submittedName>
        <fullName evidence="1">Uncharacterized protein</fullName>
    </submittedName>
</protein>
<comment type="caution">
    <text evidence="1">The sequence shown here is derived from an EMBL/GenBank/DDBJ whole genome shotgun (WGS) entry which is preliminary data.</text>
</comment>
<gene>
    <name evidence="1" type="ORF">RIF29_38451</name>
</gene>
<dbReference type="EMBL" id="JAYWIO010000008">
    <property type="protein sequence ID" value="KAK7243645.1"/>
    <property type="molecule type" value="Genomic_DNA"/>
</dbReference>
<dbReference type="Proteomes" id="UP001372338">
    <property type="component" value="Unassembled WGS sequence"/>
</dbReference>
<name>A0AAN9HLJ3_CROPI</name>
<evidence type="ECO:0000313" key="1">
    <source>
        <dbReference type="EMBL" id="KAK7243645.1"/>
    </source>
</evidence>
<organism evidence="1 2">
    <name type="scientific">Crotalaria pallida</name>
    <name type="common">Smooth rattlebox</name>
    <name type="synonym">Crotalaria striata</name>
    <dbReference type="NCBI Taxonomy" id="3830"/>
    <lineage>
        <taxon>Eukaryota</taxon>
        <taxon>Viridiplantae</taxon>
        <taxon>Streptophyta</taxon>
        <taxon>Embryophyta</taxon>
        <taxon>Tracheophyta</taxon>
        <taxon>Spermatophyta</taxon>
        <taxon>Magnoliopsida</taxon>
        <taxon>eudicotyledons</taxon>
        <taxon>Gunneridae</taxon>
        <taxon>Pentapetalae</taxon>
        <taxon>rosids</taxon>
        <taxon>fabids</taxon>
        <taxon>Fabales</taxon>
        <taxon>Fabaceae</taxon>
        <taxon>Papilionoideae</taxon>
        <taxon>50 kb inversion clade</taxon>
        <taxon>genistoids sensu lato</taxon>
        <taxon>core genistoids</taxon>
        <taxon>Crotalarieae</taxon>
        <taxon>Crotalaria</taxon>
    </lineage>
</organism>
<accession>A0AAN9HLJ3</accession>
<proteinExistence type="predicted"/>
<dbReference type="AlphaFoldDB" id="A0AAN9HLJ3"/>